<evidence type="ECO:0000313" key="1">
    <source>
        <dbReference type="EMBL" id="SIM96767.1"/>
    </source>
</evidence>
<evidence type="ECO:0000313" key="2">
    <source>
        <dbReference type="Proteomes" id="UP000184831"/>
    </source>
</evidence>
<accession>A0AB74FE14</accession>
<comment type="caution">
    <text evidence="1">The sequence shown here is derived from an EMBL/GenBank/DDBJ whole genome shotgun (WGS) entry which is preliminary data.</text>
</comment>
<dbReference type="AlphaFoldDB" id="A0AB74FE14"/>
<protein>
    <submittedName>
        <fullName evidence="1">Uncharacterized protein</fullName>
    </submittedName>
</protein>
<name>A0AB74FE14_9MYCO</name>
<reference evidence="1 2" key="1">
    <citation type="submission" date="2016-11" db="EMBL/GenBank/DDBJ databases">
        <authorList>
            <consortium name="Pathogen Informatics"/>
        </authorList>
    </citation>
    <scope>NUCLEOTIDE SEQUENCE [LARGE SCALE GENOMIC DNA]</scope>
    <source>
        <strain evidence="1 2">696</strain>
    </source>
</reference>
<dbReference type="Proteomes" id="UP000184831">
    <property type="component" value="Unassembled WGS sequence"/>
</dbReference>
<proteinExistence type="predicted"/>
<organism evidence="1 2">
    <name type="scientific">Mycobacteroides abscessus subsp. abscessus</name>
    <dbReference type="NCBI Taxonomy" id="1185650"/>
    <lineage>
        <taxon>Bacteria</taxon>
        <taxon>Bacillati</taxon>
        <taxon>Actinomycetota</taxon>
        <taxon>Actinomycetes</taxon>
        <taxon>Mycobacteriales</taxon>
        <taxon>Mycobacteriaceae</taxon>
        <taxon>Mycobacteroides</taxon>
        <taxon>Mycobacteroides abscessus</taxon>
    </lineage>
</organism>
<dbReference type="EMBL" id="FSQE01000004">
    <property type="protein sequence ID" value="SIM96767.1"/>
    <property type="molecule type" value="Genomic_DNA"/>
</dbReference>
<gene>
    <name evidence="1" type="ORF">SAMEA2152244_02817</name>
</gene>
<sequence>MGEAADEWHGRVDTTDEYIDRIIAAANSIPEGAPVGTIARRPDGAFVAVRVLAEDLEQYWTYTCVDHSGPDDDWPDRHDADSWPVIYDPREYEGTEYDPETGLHWFKRGEEPLVPRPDPHGTVNLDGTLPTFTPDPTAQQEPPKGLYGKYRVERVDGKPIRACFVLEYLDDLHANKALLEYAFSVERVNPELAKDLRTEWGKWPGRSQREPALRERFPEQASAYVADPELAEVDDEPLPSGSLITPKPRELPSLDCEEARDGTEWKFRLNGEPRSLVYRNNGWRYGEVGDRIGGRCGVSDGHAFIREFAPYIEVVGDPS</sequence>